<sequence>MKISLKECGKHQILIHLSRICHPRRPKTLQKQQLMQRRIMLRYAQVVNVQDTVMVLLQQYLNAIAAPVAGILIAVLVAEFKYIYTVEALPFNTQHILSLVINSNNGLGTKYSFITLVTRLPTMQEAGEKHYAKVLNSLFNIKLKISIF</sequence>
<organism evidence="2">
    <name type="scientific">Hexamita inflata</name>
    <dbReference type="NCBI Taxonomy" id="28002"/>
    <lineage>
        <taxon>Eukaryota</taxon>
        <taxon>Metamonada</taxon>
        <taxon>Diplomonadida</taxon>
        <taxon>Hexamitidae</taxon>
        <taxon>Hexamitinae</taxon>
        <taxon>Hexamita</taxon>
    </lineage>
</organism>
<evidence type="ECO:0000313" key="3">
    <source>
        <dbReference type="EMBL" id="CAI9967150.1"/>
    </source>
</evidence>
<evidence type="ECO:0000256" key="1">
    <source>
        <dbReference type="SAM" id="Phobius"/>
    </source>
</evidence>
<dbReference type="EMBL" id="CAXDID020000680">
    <property type="protein sequence ID" value="CAL6110061.1"/>
    <property type="molecule type" value="Genomic_DNA"/>
</dbReference>
<evidence type="ECO:0000313" key="2">
    <source>
        <dbReference type="EMBL" id="CAI9922589.1"/>
    </source>
</evidence>
<keyword evidence="1" id="KW-1133">Transmembrane helix</keyword>
<reference evidence="4 6" key="2">
    <citation type="submission" date="2024-07" db="EMBL/GenBank/DDBJ databases">
        <authorList>
            <person name="Akdeniz Z."/>
        </authorList>
    </citation>
    <scope>NUCLEOTIDE SEQUENCE [LARGE SCALE GENOMIC DNA]</scope>
</reference>
<proteinExistence type="predicted"/>
<evidence type="ECO:0000313" key="4">
    <source>
        <dbReference type="EMBL" id="CAL6104440.1"/>
    </source>
</evidence>
<keyword evidence="1" id="KW-0812">Transmembrane</keyword>
<dbReference type="Proteomes" id="UP001642409">
    <property type="component" value="Unassembled WGS sequence"/>
</dbReference>
<keyword evidence="1" id="KW-0472">Membrane</keyword>
<gene>
    <name evidence="2" type="ORF">HINF_LOCUS10234</name>
    <name evidence="3" type="ORF">HINF_LOCUS54795</name>
    <name evidence="4" type="ORF">HINF_LOCUS72783</name>
    <name evidence="5" type="ORF">HINF_LOCUS75741</name>
</gene>
<name>A0AA86NNI8_9EUKA</name>
<reference evidence="2" key="1">
    <citation type="submission" date="2023-06" db="EMBL/GenBank/DDBJ databases">
        <authorList>
            <person name="Kurt Z."/>
        </authorList>
    </citation>
    <scope>NUCLEOTIDE SEQUENCE</scope>
</reference>
<feature type="transmembrane region" description="Helical" evidence="1">
    <location>
        <begin position="63"/>
        <end position="84"/>
    </location>
</feature>
<dbReference type="EMBL" id="CATOUU010000255">
    <property type="protein sequence ID" value="CAI9922589.1"/>
    <property type="molecule type" value="Genomic_DNA"/>
</dbReference>
<dbReference type="AlphaFoldDB" id="A0AA86NNI8"/>
<evidence type="ECO:0000313" key="6">
    <source>
        <dbReference type="Proteomes" id="UP001642409"/>
    </source>
</evidence>
<comment type="caution">
    <text evidence="2">The sequence shown here is derived from an EMBL/GenBank/DDBJ whole genome shotgun (WGS) entry which is preliminary data.</text>
</comment>
<keyword evidence="6" id="KW-1185">Reference proteome</keyword>
<accession>A0AA86NNI8</accession>
<protein>
    <submittedName>
        <fullName evidence="4">Hypothetical_protein</fullName>
    </submittedName>
</protein>
<dbReference type="EMBL" id="CAXDID020000583">
    <property type="protein sequence ID" value="CAL6104440.1"/>
    <property type="molecule type" value="Genomic_DNA"/>
</dbReference>
<evidence type="ECO:0000313" key="5">
    <source>
        <dbReference type="EMBL" id="CAL6110061.1"/>
    </source>
</evidence>
<dbReference type="EMBL" id="CATOUU010001015">
    <property type="protein sequence ID" value="CAI9967150.1"/>
    <property type="molecule type" value="Genomic_DNA"/>
</dbReference>